<sequence length="169" mass="19972">CSDIYFSNIEVIDKSELLNEIVNHKDRRKEIRRNRKLEKYGIYTGNDSVKTLKKAQDFEKQLETLQKEDPEKAMSLSQRRSWLLARLKAQGVKVKTDISRLKMSAKKSEAIKRRSSKSWKERADHVASNKDAKQKKRERNLQIRRDSKKAKKYKKLVKKGHILPQLHND</sequence>
<dbReference type="Proteomes" id="UP000281553">
    <property type="component" value="Unassembled WGS sequence"/>
</dbReference>
<gene>
    <name evidence="7" type="ORF">DILT_LOCUS15705</name>
</gene>
<dbReference type="InterPro" id="IPR029190">
    <property type="entry name" value="Rrp14/SURF6_C"/>
</dbReference>
<dbReference type="InterPro" id="IPR007019">
    <property type="entry name" value="SURF6"/>
</dbReference>
<name>A0A3P7QJY5_DIBLA</name>
<organism evidence="7 8">
    <name type="scientific">Dibothriocephalus latus</name>
    <name type="common">Fish tapeworm</name>
    <name type="synonym">Diphyllobothrium latum</name>
    <dbReference type="NCBI Taxonomy" id="60516"/>
    <lineage>
        <taxon>Eukaryota</taxon>
        <taxon>Metazoa</taxon>
        <taxon>Spiralia</taxon>
        <taxon>Lophotrochozoa</taxon>
        <taxon>Platyhelminthes</taxon>
        <taxon>Cestoda</taxon>
        <taxon>Eucestoda</taxon>
        <taxon>Diphyllobothriidea</taxon>
        <taxon>Diphyllobothriidae</taxon>
        <taxon>Dibothriocephalus</taxon>
    </lineage>
</organism>
<evidence type="ECO:0000256" key="4">
    <source>
        <dbReference type="SAM" id="Coils"/>
    </source>
</evidence>
<feature type="coiled-coil region" evidence="4">
    <location>
        <begin position="14"/>
        <end position="68"/>
    </location>
</feature>
<feature type="compositionally biased region" description="Basic and acidic residues" evidence="5">
    <location>
        <begin position="104"/>
        <end position="132"/>
    </location>
</feature>
<dbReference type="GO" id="GO:0042273">
    <property type="term" value="P:ribosomal large subunit biogenesis"/>
    <property type="evidence" value="ECO:0007669"/>
    <property type="project" value="TreeGrafter"/>
</dbReference>
<dbReference type="PANTHER" id="PTHR14369">
    <property type="entry name" value="SURFEIT LOCUS PROTEIN 6"/>
    <property type="match status" value="1"/>
</dbReference>
<dbReference type="GO" id="GO:0005730">
    <property type="term" value="C:nucleolus"/>
    <property type="evidence" value="ECO:0007669"/>
    <property type="project" value="TreeGrafter"/>
</dbReference>
<feature type="compositionally biased region" description="Basic residues" evidence="5">
    <location>
        <begin position="146"/>
        <end position="161"/>
    </location>
</feature>
<dbReference type="GO" id="GO:0003677">
    <property type="term" value="F:DNA binding"/>
    <property type="evidence" value="ECO:0007669"/>
    <property type="project" value="TreeGrafter"/>
</dbReference>
<evidence type="ECO:0000256" key="2">
    <source>
        <dbReference type="ARBA" id="ARBA00005904"/>
    </source>
</evidence>
<evidence type="ECO:0000256" key="5">
    <source>
        <dbReference type="SAM" id="MobiDB-lite"/>
    </source>
</evidence>
<keyword evidence="8" id="KW-1185">Reference proteome</keyword>
<evidence type="ECO:0000313" key="7">
    <source>
        <dbReference type="EMBL" id="VDN31216.1"/>
    </source>
</evidence>
<dbReference type="Pfam" id="PF04935">
    <property type="entry name" value="SURF6"/>
    <property type="match status" value="1"/>
</dbReference>
<comment type="similarity">
    <text evidence="2">Belongs to the SURF6 family.</text>
</comment>
<evidence type="ECO:0000256" key="3">
    <source>
        <dbReference type="ARBA" id="ARBA00023242"/>
    </source>
</evidence>
<reference evidence="7 8" key="1">
    <citation type="submission" date="2018-11" db="EMBL/GenBank/DDBJ databases">
        <authorList>
            <consortium name="Pathogen Informatics"/>
        </authorList>
    </citation>
    <scope>NUCLEOTIDE SEQUENCE [LARGE SCALE GENOMIC DNA]</scope>
</reference>
<protein>
    <recommendedName>
        <fullName evidence="6">Ribosomal RNA-processing protein 14/surfeit locus protein 6 C-terminal domain-containing protein</fullName>
    </recommendedName>
</protein>
<evidence type="ECO:0000313" key="8">
    <source>
        <dbReference type="Proteomes" id="UP000281553"/>
    </source>
</evidence>
<dbReference type="AlphaFoldDB" id="A0A3P7QJY5"/>
<feature type="region of interest" description="Disordered" evidence="5">
    <location>
        <begin position="104"/>
        <end position="169"/>
    </location>
</feature>
<dbReference type="GO" id="GO:0042274">
    <property type="term" value="P:ribosomal small subunit biogenesis"/>
    <property type="evidence" value="ECO:0007669"/>
    <property type="project" value="TreeGrafter"/>
</dbReference>
<feature type="non-terminal residue" evidence="7">
    <location>
        <position position="1"/>
    </location>
</feature>
<accession>A0A3P7QJY5</accession>
<dbReference type="GO" id="GO:0003723">
    <property type="term" value="F:RNA binding"/>
    <property type="evidence" value="ECO:0007669"/>
    <property type="project" value="TreeGrafter"/>
</dbReference>
<dbReference type="EMBL" id="UYRU01080618">
    <property type="protein sequence ID" value="VDN31216.1"/>
    <property type="molecule type" value="Genomic_DNA"/>
</dbReference>
<dbReference type="PANTHER" id="PTHR14369:SF0">
    <property type="entry name" value="SURFEIT LOCUS PROTEIN 6"/>
    <property type="match status" value="1"/>
</dbReference>
<feature type="domain" description="Ribosomal RNA-processing protein 14/surfeit locus protein 6 C-terminal" evidence="6">
    <location>
        <begin position="3"/>
        <end position="153"/>
    </location>
</feature>
<keyword evidence="4" id="KW-0175">Coiled coil</keyword>
<keyword evidence="3" id="KW-0539">Nucleus</keyword>
<evidence type="ECO:0000259" key="6">
    <source>
        <dbReference type="Pfam" id="PF04935"/>
    </source>
</evidence>
<evidence type="ECO:0000256" key="1">
    <source>
        <dbReference type="ARBA" id="ARBA00004123"/>
    </source>
</evidence>
<comment type="subcellular location">
    <subcellularLocation>
        <location evidence="1">Nucleus</location>
    </subcellularLocation>
</comment>
<proteinExistence type="inferred from homology"/>
<dbReference type="OrthoDB" id="444809at2759"/>